<comment type="caution">
    <text evidence="2">The sequence shown here is derived from an EMBL/GenBank/DDBJ whole genome shotgun (WGS) entry which is preliminary data.</text>
</comment>
<gene>
    <name evidence="2" type="ORF">B1A74_13080</name>
</gene>
<keyword evidence="1" id="KW-1133">Transmembrane helix</keyword>
<dbReference type="OrthoDB" id="9994787at2"/>
<sequence>MHNPARLSQARHSSGFTLIELVIVLIIIGVLAAVAAPRFIDFSDEAEERTLQAQASNLSSANTINVGACAMENDQCVAIDECGDATGLVDDWDGSQFNIAVGSGEAFSLTTASSGDIGAPIDDCGVVAAD</sequence>
<evidence type="ECO:0000256" key="1">
    <source>
        <dbReference type="SAM" id="Phobius"/>
    </source>
</evidence>
<evidence type="ECO:0000313" key="3">
    <source>
        <dbReference type="Proteomes" id="UP000189177"/>
    </source>
</evidence>
<dbReference type="InterPro" id="IPR012902">
    <property type="entry name" value="N_methyl_site"/>
</dbReference>
<dbReference type="AlphaFoldDB" id="A0A1V2ZVE4"/>
<keyword evidence="1" id="KW-0812">Transmembrane</keyword>
<reference evidence="2 3" key="1">
    <citation type="submission" date="2017-02" db="EMBL/GenBank/DDBJ databases">
        <title>Genomic diversity within the haloalkaliphilic genus Thioalkalivibrio.</title>
        <authorList>
            <person name="Ahn A.-C."/>
            <person name="Meier-Kolthoff J."/>
            <person name="Overmars L."/>
            <person name="Richter M."/>
            <person name="Woyke T."/>
            <person name="Sorokin D.Y."/>
            <person name="Muyzer G."/>
        </authorList>
    </citation>
    <scope>NUCLEOTIDE SEQUENCE [LARGE SCALE GENOMIC DNA]</scope>
    <source>
        <strain evidence="2 3">HL17</strain>
    </source>
</reference>
<evidence type="ECO:0000313" key="2">
    <source>
        <dbReference type="EMBL" id="OOC09015.1"/>
    </source>
</evidence>
<dbReference type="InterPro" id="IPR045584">
    <property type="entry name" value="Pilin-like"/>
</dbReference>
<keyword evidence="3" id="KW-1185">Reference proteome</keyword>
<organism evidence="2 3">
    <name type="scientific">Thioalkalivibrio halophilus</name>
    <dbReference type="NCBI Taxonomy" id="252474"/>
    <lineage>
        <taxon>Bacteria</taxon>
        <taxon>Pseudomonadati</taxon>
        <taxon>Pseudomonadota</taxon>
        <taxon>Gammaproteobacteria</taxon>
        <taxon>Chromatiales</taxon>
        <taxon>Ectothiorhodospiraceae</taxon>
        <taxon>Thioalkalivibrio</taxon>
    </lineage>
</organism>
<keyword evidence="1" id="KW-0472">Membrane</keyword>
<dbReference type="Proteomes" id="UP000189177">
    <property type="component" value="Unassembled WGS sequence"/>
</dbReference>
<accession>A0A1V2ZVE4</accession>
<dbReference type="SUPFAM" id="SSF54523">
    <property type="entry name" value="Pili subunits"/>
    <property type="match status" value="1"/>
</dbReference>
<dbReference type="EMBL" id="MUZR01000067">
    <property type="protein sequence ID" value="OOC09015.1"/>
    <property type="molecule type" value="Genomic_DNA"/>
</dbReference>
<dbReference type="NCBIfam" id="TIGR02532">
    <property type="entry name" value="IV_pilin_GFxxxE"/>
    <property type="match status" value="1"/>
</dbReference>
<name>A0A1V2ZVE4_9GAMM</name>
<dbReference type="PROSITE" id="PS00409">
    <property type="entry name" value="PROKAR_NTER_METHYL"/>
    <property type="match status" value="1"/>
</dbReference>
<protein>
    <submittedName>
        <fullName evidence="2">Prepilin-type N-terminal cleavage/methylation domain-containing protein</fullName>
    </submittedName>
</protein>
<dbReference type="RefSeq" id="WP_077244885.1">
    <property type="nucleotide sequence ID" value="NZ_MUZR01000067.1"/>
</dbReference>
<proteinExistence type="predicted"/>
<dbReference type="STRING" id="252474.B1A74_13080"/>
<dbReference type="Gene3D" id="3.30.700.10">
    <property type="entry name" value="Glycoprotein, Type 4 Pilin"/>
    <property type="match status" value="1"/>
</dbReference>
<dbReference type="Pfam" id="PF07963">
    <property type="entry name" value="N_methyl"/>
    <property type="match status" value="1"/>
</dbReference>
<feature type="transmembrane region" description="Helical" evidence="1">
    <location>
        <begin position="21"/>
        <end position="40"/>
    </location>
</feature>